<evidence type="ECO:0000313" key="1">
    <source>
        <dbReference type="EMBL" id="ELP32992.1"/>
    </source>
</evidence>
<sequence length="72" mass="8376">MLAIHGDASKPFLRIRQKFASTKHIVFKFAIENSDKAIVIRPQSQMPTCLVNDNARFENMVVLYVRTARRER</sequence>
<accession>L7CHC1</accession>
<dbReference type="AlphaFoldDB" id="L7CHC1"/>
<name>L7CHC1_RHOBT</name>
<gene>
    <name evidence="1" type="ORF">RBSWK_03142</name>
</gene>
<dbReference type="PATRIC" id="fig|993516.3.peg.3343"/>
<protein>
    <submittedName>
        <fullName evidence="1">Uncharacterized protein</fullName>
    </submittedName>
</protein>
<comment type="caution">
    <text evidence="1">The sequence shown here is derived from an EMBL/GenBank/DDBJ whole genome shotgun (WGS) entry which is preliminary data.</text>
</comment>
<organism evidence="1 2">
    <name type="scientific">Rhodopirellula baltica SWK14</name>
    <dbReference type="NCBI Taxonomy" id="993516"/>
    <lineage>
        <taxon>Bacteria</taxon>
        <taxon>Pseudomonadati</taxon>
        <taxon>Planctomycetota</taxon>
        <taxon>Planctomycetia</taxon>
        <taxon>Pirellulales</taxon>
        <taxon>Pirellulaceae</taxon>
        <taxon>Rhodopirellula</taxon>
    </lineage>
</organism>
<evidence type="ECO:0000313" key="2">
    <source>
        <dbReference type="Proteomes" id="UP000010959"/>
    </source>
</evidence>
<proteinExistence type="predicted"/>
<dbReference type="Proteomes" id="UP000010959">
    <property type="component" value="Unassembled WGS sequence"/>
</dbReference>
<reference evidence="1 2" key="1">
    <citation type="journal article" date="2013" name="Mar. Genomics">
        <title>Expression of sulfatases in Rhodopirellula baltica and the diversity of sulfatases in the genus Rhodopirellula.</title>
        <authorList>
            <person name="Wegner C.E."/>
            <person name="Richter-Heitmann T."/>
            <person name="Klindworth A."/>
            <person name="Klockow C."/>
            <person name="Richter M."/>
            <person name="Achstetter T."/>
            <person name="Glockner F.O."/>
            <person name="Harder J."/>
        </authorList>
    </citation>
    <scope>NUCLEOTIDE SEQUENCE [LARGE SCALE GENOMIC DNA]</scope>
    <source>
        <strain evidence="1 2">SWK14</strain>
    </source>
</reference>
<dbReference type="EMBL" id="AMWG01000077">
    <property type="protein sequence ID" value="ELP32992.1"/>
    <property type="molecule type" value="Genomic_DNA"/>
</dbReference>